<dbReference type="Gene3D" id="3.90.1200.10">
    <property type="match status" value="1"/>
</dbReference>
<evidence type="ECO:0000259" key="1">
    <source>
        <dbReference type="Pfam" id="PF01636"/>
    </source>
</evidence>
<dbReference type="RefSeq" id="WP_132493100.1">
    <property type="nucleotide sequence ID" value="NZ_SMKW01000071.1"/>
</dbReference>
<evidence type="ECO:0000313" key="3">
    <source>
        <dbReference type="Proteomes" id="UP000294947"/>
    </source>
</evidence>
<dbReference type="Proteomes" id="UP000294947">
    <property type="component" value="Unassembled WGS sequence"/>
</dbReference>
<comment type="caution">
    <text evidence="2">The sequence shown here is derived from an EMBL/GenBank/DDBJ whole genome shotgun (WGS) entry which is preliminary data.</text>
</comment>
<name>A0A4R4Y7I5_9PSEU</name>
<dbReference type="Pfam" id="PF01636">
    <property type="entry name" value="APH"/>
    <property type="match status" value="1"/>
</dbReference>
<reference evidence="2 3" key="1">
    <citation type="submission" date="2019-03" db="EMBL/GenBank/DDBJ databases">
        <title>Draft genome sequences of novel Actinobacteria.</title>
        <authorList>
            <person name="Sahin N."/>
            <person name="Ay H."/>
            <person name="Saygin H."/>
        </authorList>
    </citation>
    <scope>NUCLEOTIDE SEQUENCE [LARGE SCALE GENOMIC DNA]</scope>
    <source>
        <strain evidence="2 3">7K502</strain>
    </source>
</reference>
<dbReference type="InterPro" id="IPR011009">
    <property type="entry name" value="Kinase-like_dom_sf"/>
</dbReference>
<dbReference type="OrthoDB" id="3723194at2"/>
<accession>A0A4R4Y7I5</accession>
<dbReference type="EMBL" id="SMKW01000071">
    <property type="protein sequence ID" value="TDD40273.1"/>
    <property type="molecule type" value="Genomic_DNA"/>
</dbReference>
<dbReference type="InterPro" id="IPR002575">
    <property type="entry name" value="Aminoglycoside_PTrfase"/>
</dbReference>
<keyword evidence="3" id="KW-1185">Reference proteome</keyword>
<feature type="domain" description="Aminoglycoside phosphotransferase" evidence="1">
    <location>
        <begin position="41"/>
        <end position="216"/>
    </location>
</feature>
<evidence type="ECO:0000313" key="2">
    <source>
        <dbReference type="EMBL" id="TDD40273.1"/>
    </source>
</evidence>
<dbReference type="SUPFAM" id="SSF56112">
    <property type="entry name" value="Protein kinase-like (PK-like)"/>
    <property type="match status" value="1"/>
</dbReference>
<dbReference type="GO" id="GO:0016740">
    <property type="term" value="F:transferase activity"/>
    <property type="evidence" value="ECO:0007669"/>
    <property type="project" value="UniProtKB-KW"/>
</dbReference>
<gene>
    <name evidence="2" type="ORF">E1288_35670</name>
</gene>
<organism evidence="2 3">
    <name type="scientific">Saccharopolyspora elongata</name>
    <dbReference type="NCBI Taxonomy" id="2530387"/>
    <lineage>
        <taxon>Bacteria</taxon>
        <taxon>Bacillati</taxon>
        <taxon>Actinomycetota</taxon>
        <taxon>Actinomycetes</taxon>
        <taxon>Pseudonocardiales</taxon>
        <taxon>Pseudonocardiaceae</taxon>
        <taxon>Saccharopolyspora</taxon>
    </lineage>
</organism>
<sequence length="293" mass="32243">MNGLSLAEVLNAASARVGLRADDAEVIRLGENALFRLPNGVVARIARSGQDAAAAKEIKVATWLEDNGVAAVRPLRDVEQPVAAFGRAVTFWHELPPHTQGTTSDVATVLRDFHSLPTPQFSLPELAPFVRLADRIDNARALPSGDRAWMSQRLSELESAYADLPEGMTRRVVHGDAWRGNVALTAAGPVLHDFERCSFGPPEWDLVSTAVGYVTTQMIDSEAWLAYCKIYGYDVTEWDGFEVLRDIRELRMTTMAAQIASTNPAIQPQFAHRLACLRGEHGSRPWPGWHPIP</sequence>
<protein>
    <submittedName>
        <fullName evidence="2">Aminoglycoside phosphotransferase family protein</fullName>
    </submittedName>
</protein>
<dbReference type="AlphaFoldDB" id="A0A4R4Y7I5"/>
<keyword evidence="2" id="KW-0808">Transferase</keyword>
<proteinExistence type="predicted"/>